<dbReference type="InterPro" id="IPR000792">
    <property type="entry name" value="Tscrpt_reg_LuxR_C"/>
</dbReference>
<dbReference type="SMART" id="SM00421">
    <property type="entry name" value="HTH_LUXR"/>
    <property type="match status" value="1"/>
</dbReference>
<dbReference type="PANTHER" id="PTHR44688">
    <property type="entry name" value="DNA-BINDING TRANSCRIPTIONAL ACTIVATOR DEVR_DOSR"/>
    <property type="match status" value="1"/>
</dbReference>
<keyword evidence="6" id="KW-1185">Reference proteome</keyword>
<evidence type="ECO:0000313" key="6">
    <source>
        <dbReference type="Proteomes" id="UP000001989"/>
    </source>
</evidence>
<dbReference type="Gene3D" id="1.10.10.10">
    <property type="entry name" value="Winged helix-like DNA-binding domain superfamily/Winged helix DNA-binding domain"/>
    <property type="match status" value="1"/>
</dbReference>
<dbReference type="SUPFAM" id="SSF46894">
    <property type="entry name" value="C-terminal effector domain of the bipartite response regulators"/>
    <property type="match status" value="1"/>
</dbReference>
<sequence>MALDNLATMAQIDRLILSIGEDDFGEALFHTTQMVGDVDHVMVFAFAEEEDRPRVVINTGLIPAATAADAAAAYVEELYALDPNLPQVRAQPEGRAGWFEFDGGRGWDERLHRGFLVPTGVSDMILFAVMQEKVVYLVQMHRLYGHHFARAQRWLLTQIGELIAANIRKHFSYMHTLRGPNQFLIGRVLTEAALFQSITPRERLVCIGILTGHTSESIARNLSISVNSVLTYRKRLYEKLEISSQNELFVRIIDALMRLNWDGREVPTPAGRMEVNASRARLRGRPLAADLAFAQAFFDRSKTQPVASHWDN</sequence>
<keyword evidence="3" id="KW-0804">Transcription</keyword>
<proteinExistence type="predicted"/>
<gene>
    <name evidence="5" type="ordered locus">Swit_4239</name>
</gene>
<dbReference type="CDD" id="cd06170">
    <property type="entry name" value="LuxR_C_like"/>
    <property type="match status" value="1"/>
</dbReference>
<dbReference type="KEGG" id="swi:Swit_4239"/>
<dbReference type="Proteomes" id="UP000001989">
    <property type="component" value="Chromosome"/>
</dbReference>
<evidence type="ECO:0000256" key="2">
    <source>
        <dbReference type="ARBA" id="ARBA00023125"/>
    </source>
</evidence>
<name>A0A9J9LFK9_RHIWR</name>
<dbReference type="PANTHER" id="PTHR44688:SF16">
    <property type="entry name" value="DNA-BINDING TRANSCRIPTIONAL ACTIVATOR DEVR_DOSR"/>
    <property type="match status" value="1"/>
</dbReference>
<organism evidence="5 6">
    <name type="scientific">Rhizorhabdus wittichii (strain DSM 6014 / CCUG 31198 / JCM 15750 / NBRC 105917 / EY 4224 / RW1)</name>
    <name type="common">Sphingomonas wittichii</name>
    <dbReference type="NCBI Taxonomy" id="392499"/>
    <lineage>
        <taxon>Bacteria</taxon>
        <taxon>Pseudomonadati</taxon>
        <taxon>Pseudomonadota</taxon>
        <taxon>Alphaproteobacteria</taxon>
        <taxon>Sphingomonadales</taxon>
        <taxon>Sphingomonadaceae</taxon>
        <taxon>Rhizorhabdus</taxon>
    </lineage>
</organism>
<evidence type="ECO:0000256" key="1">
    <source>
        <dbReference type="ARBA" id="ARBA00023015"/>
    </source>
</evidence>
<dbReference type="Pfam" id="PF00196">
    <property type="entry name" value="GerE"/>
    <property type="match status" value="1"/>
</dbReference>
<dbReference type="GO" id="GO:0003677">
    <property type="term" value="F:DNA binding"/>
    <property type="evidence" value="ECO:0007669"/>
    <property type="project" value="UniProtKB-KW"/>
</dbReference>
<feature type="domain" description="HTH luxR-type" evidence="4">
    <location>
        <begin position="191"/>
        <end position="256"/>
    </location>
</feature>
<reference evidence="5 6" key="1">
    <citation type="journal article" date="2010" name="J. Bacteriol.">
        <title>Genome sequence of the dioxin-mineralizing bacterium Sphingomonas wittichii RW1.</title>
        <authorList>
            <person name="Miller T.R."/>
            <person name="Delcher A.L."/>
            <person name="Salzberg S.L."/>
            <person name="Saunders E."/>
            <person name="Detter J.C."/>
            <person name="Halden R.U."/>
        </authorList>
    </citation>
    <scope>NUCLEOTIDE SEQUENCE [LARGE SCALE GENOMIC DNA]</scope>
    <source>
        <strain evidence="6">DSM 6014 / CCUG 31198 / JCM 15750 / NBRC 105917 / EY 4224 / RW1</strain>
    </source>
</reference>
<keyword evidence="1" id="KW-0805">Transcription regulation</keyword>
<keyword evidence="2" id="KW-0238">DNA-binding</keyword>
<dbReference type="PROSITE" id="PS00622">
    <property type="entry name" value="HTH_LUXR_1"/>
    <property type="match status" value="1"/>
</dbReference>
<dbReference type="InterPro" id="IPR016032">
    <property type="entry name" value="Sig_transdc_resp-reg_C-effctor"/>
</dbReference>
<dbReference type="GO" id="GO:0006355">
    <property type="term" value="P:regulation of DNA-templated transcription"/>
    <property type="evidence" value="ECO:0007669"/>
    <property type="project" value="InterPro"/>
</dbReference>
<dbReference type="PROSITE" id="PS50043">
    <property type="entry name" value="HTH_LUXR_2"/>
    <property type="match status" value="1"/>
</dbReference>
<protein>
    <submittedName>
        <fullName evidence="5">Regulatory protein, LuxR</fullName>
    </submittedName>
</protein>
<evidence type="ECO:0000313" key="5">
    <source>
        <dbReference type="EMBL" id="ABQ70579.1"/>
    </source>
</evidence>
<dbReference type="EMBL" id="CP000699">
    <property type="protein sequence ID" value="ABQ70579.1"/>
    <property type="molecule type" value="Genomic_DNA"/>
</dbReference>
<dbReference type="AlphaFoldDB" id="A0A9J9LFK9"/>
<dbReference type="InterPro" id="IPR036388">
    <property type="entry name" value="WH-like_DNA-bd_sf"/>
</dbReference>
<evidence type="ECO:0000259" key="4">
    <source>
        <dbReference type="PROSITE" id="PS50043"/>
    </source>
</evidence>
<accession>A0A9J9LFK9</accession>
<evidence type="ECO:0000256" key="3">
    <source>
        <dbReference type="ARBA" id="ARBA00023163"/>
    </source>
</evidence>